<dbReference type="AlphaFoldDB" id="A0A7R9QH11"/>
<accession>A0A7R9QH11</accession>
<evidence type="ECO:0000256" key="1">
    <source>
        <dbReference type="SAM" id="MobiDB-lite"/>
    </source>
</evidence>
<protein>
    <submittedName>
        <fullName evidence="2">Uncharacterized protein</fullName>
    </submittedName>
</protein>
<dbReference type="OrthoDB" id="10072397at2759"/>
<organism evidence="2">
    <name type="scientific">Oppiella nova</name>
    <dbReference type="NCBI Taxonomy" id="334625"/>
    <lineage>
        <taxon>Eukaryota</taxon>
        <taxon>Metazoa</taxon>
        <taxon>Ecdysozoa</taxon>
        <taxon>Arthropoda</taxon>
        <taxon>Chelicerata</taxon>
        <taxon>Arachnida</taxon>
        <taxon>Acari</taxon>
        <taxon>Acariformes</taxon>
        <taxon>Sarcoptiformes</taxon>
        <taxon>Oribatida</taxon>
        <taxon>Brachypylina</taxon>
        <taxon>Oppioidea</taxon>
        <taxon>Oppiidae</taxon>
        <taxon>Oppiella</taxon>
    </lineage>
</organism>
<feature type="compositionally biased region" description="Low complexity" evidence="1">
    <location>
        <begin position="29"/>
        <end position="43"/>
    </location>
</feature>
<keyword evidence="3" id="KW-1185">Reference proteome</keyword>
<dbReference type="Proteomes" id="UP000728032">
    <property type="component" value="Unassembled WGS sequence"/>
</dbReference>
<sequence length="95" mass="10620">MSQLNLPRTQRNRMDMNGHQNGRPVSLIESESSSTSNPCSPTNEGYASDESSTSSVRPSILKRASYWQKRCEQGLISDCSVSEDFPPMEMFAKND</sequence>
<proteinExistence type="predicted"/>
<evidence type="ECO:0000313" key="3">
    <source>
        <dbReference type="Proteomes" id="UP000728032"/>
    </source>
</evidence>
<name>A0A7R9QH11_9ACAR</name>
<reference evidence="2" key="1">
    <citation type="submission" date="2020-11" db="EMBL/GenBank/DDBJ databases">
        <authorList>
            <person name="Tran Van P."/>
        </authorList>
    </citation>
    <scope>NUCLEOTIDE SEQUENCE</scope>
</reference>
<evidence type="ECO:0000313" key="2">
    <source>
        <dbReference type="EMBL" id="CAD7644546.1"/>
    </source>
</evidence>
<dbReference type="EMBL" id="CAJPVJ010001714">
    <property type="protein sequence ID" value="CAG2165184.1"/>
    <property type="molecule type" value="Genomic_DNA"/>
</dbReference>
<gene>
    <name evidence="2" type="ORF">ONB1V03_LOCUS4730</name>
</gene>
<feature type="region of interest" description="Disordered" evidence="1">
    <location>
        <begin position="1"/>
        <end position="58"/>
    </location>
</feature>
<dbReference type="EMBL" id="OC916539">
    <property type="protein sequence ID" value="CAD7644546.1"/>
    <property type="molecule type" value="Genomic_DNA"/>
</dbReference>